<dbReference type="Pfam" id="PF01928">
    <property type="entry name" value="CYTH"/>
    <property type="match status" value="1"/>
</dbReference>
<dbReference type="GO" id="GO:0046872">
    <property type="term" value="F:metal ion binding"/>
    <property type="evidence" value="ECO:0007669"/>
    <property type="project" value="TreeGrafter"/>
</dbReference>
<dbReference type="PANTHER" id="PTHR39569">
    <property type="entry name" value="INORGANIC TRIPHOSPHATASE"/>
    <property type="match status" value="1"/>
</dbReference>
<feature type="domain" description="CYTH" evidence="2">
    <location>
        <begin position="1"/>
        <end position="182"/>
    </location>
</feature>
<dbReference type="Proteomes" id="UP000220353">
    <property type="component" value="Unassembled WGS sequence"/>
</dbReference>
<dbReference type="RefSeq" id="WP_097586772.1">
    <property type="nucleotide sequence ID" value="NZ_NWTC01000005.1"/>
</dbReference>
<evidence type="ECO:0000259" key="2">
    <source>
        <dbReference type="PROSITE" id="PS51707"/>
    </source>
</evidence>
<dbReference type="EMBL" id="NWTC01000005">
    <property type="protein sequence ID" value="PDT48476.1"/>
    <property type="molecule type" value="Genomic_DNA"/>
</dbReference>
<dbReference type="InterPro" id="IPR023577">
    <property type="entry name" value="CYTH_domain"/>
</dbReference>
<evidence type="ECO:0000313" key="5">
    <source>
        <dbReference type="Proteomes" id="UP000220353"/>
    </source>
</evidence>
<dbReference type="InterPro" id="IPR039013">
    <property type="entry name" value="YgiF"/>
</dbReference>
<sequence>MQETEVKLELTQSGASSLLKKELFDGSPTIVQQKSVYFDTSGRDLDKRGLSLRIRQCGNERVQTVTSSDGPPGSSAQEKWQRSVADDIPVLDDPRIEVPLPATSESLRPVFEIHVKRHRWNVTEGDATIEVALDIGKVVAADREARLCEIELESKAGSPAALFGLVRKVNLVTPAYIGVLSKAERGYRLVGPAPGAIKASVTPLTAETNAATAFAHLAAACLKQFRLNEMALSWSRDADALHQARVSLRRLRSLFSIFKSLFADSRFDHMRDELRWLASELGDARGIDVMIKQATTEELSSRLQEARSGGYGAVEAAFSSVRARALMIDLAEWISIKDWRRDETDEALLVQPARRFASKKLDRLWKKVAKGGSGLIDLDDEARHELRISAKKLRYAAEFFGPLYANRKEPKRYKRFITAMEGLQDQLGSLNDLATAPDMLSKLDLSDVAGAEDLFSAADKEKLLHDAAEAHDVFVDTKRFWR</sequence>
<protein>
    <submittedName>
        <fullName evidence="4">Inorganic triphosphatase</fullName>
    </submittedName>
</protein>
<dbReference type="Gene3D" id="1.40.20.10">
    <property type="entry name" value="CHAD domain"/>
    <property type="match status" value="1"/>
</dbReference>
<dbReference type="CDD" id="cd07756">
    <property type="entry name" value="CYTH-like_Pase_CHAD"/>
    <property type="match status" value="1"/>
</dbReference>
<dbReference type="InterPro" id="IPR033469">
    <property type="entry name" value="CYTH-like_dom_sf"/>
</dbReference>
<evidence type="ECO:0000259" key="3">
    <source>
        <dbReference type="PROSITE" id="PS51708"/>
    </source>
</evidence>
<dbReference type="PANTHER" id="PTHR39569:SF1">
    <property type="entry name" value="INORGANIC TRIPHOSPHATASE"/>
    <property type="match status" value="1"/>
</dbReference>
<accession>A0A2A6M1W7</accession>
<comment type="caution">
    <text evidence="4">The sequence shown here is derived from an EMBL/GenBank/DDBJ whole genome shotgun (WGS) entry which is preliminary data.</text>
</comment>
<dbReference type="Pfam" id="PF05235">
    <property type="entry name" value="CHAD"/>
    <property type="match status" value="1"/>
</dbReference>
<dbReference type="GO" id="GO:0050355">
    <property type="term" value="F:inorganic triphosphate phosphatase activity"/>
    <property type="evidence" value="ECO:0007669"/>
    <property type="project" value="InterPro"/>
</dbReference>
<feature type="region of interest" description="Disordered" evidence="1">
    <location>
        <begin position="63"/>
        <end position="82"/>
    </location>
</feature>
<feature type="domain" description="CHAD" evidence="3">
    <location>
        <begin position="207"/>
        <end position="482"/>
    </location>
</feature>
<dbReference type="Gene3D" id="2.40.320.10">
    <property type="entry name" value="Hypothetical Protein Pfu-838710-001"/>
    <property type="match status" value="1"/>
</dbReference>
<dbReference type="AlphaFoldDB" id="A0A2A6M1W7"/>
<dbReference type="InterPro" id="IPR007899">
    <property type="entry name" value="CHAD_dom"/>
</dbReference>
<evidence type="ECO:0000256" key="1">
    <source>
        <dbReference type="SAM" id="MobiDB-lite"/>
    </source>
</evidence>
<feature type="compositionally biased region" description="Polar residues" evidence="1">
    <location>
        <begin position="63"/>
        <end position="78"/>
    </location>
</feature>
<dbReference type="SMART" id="SM00880">
    <property type="entry name" value="CHAD"/>
    <property type="match status" value="1"/>
</dbReference>
<organism evidence="4 5">
    <name type="scientific">Rhizobium fredii</name>
    <name type="common">Sinorhizobium fredii</name>
    <dbReference type="NCBI Taxonomy" id="380"/>
    <lineage>
        <taxon>Bacteria</taxon>
        <taxon>Pseudomonadati</taxon>
        <taxon>Pseudomonadota</taxon>
        <taxon>Alphaproteobacteria</taxon>
        <taxon>Hyphomicrobiales</taxon>
        <taxon>Rhizobiaceae</taxon>
        <taxon>Sinorhizobium/Ensifer group</taxon>
        <taxon>Sinorhizobium</taxon>
    </lineage>
</organism>
<dbReference type="PROSITE" id="PS51708">
    <property type="entry name" value="CHAD"/>
    <property type="match status" value="1"/>
</dbReference>
<proteinExistence type="predicted"/>
<dbReference type="SMART" id="SM01118">
    <property type="entry name" value="CYTH"/>
    <property type="match status" value="1"/>
</dbReference>
<name>A0A2A6M1W7_RHIFR</name>
<reference evidence="4 5" key="1">
    <citation type="submission" date="2017-09" db="EMBL/GenBank/DDBJ databases">
        <title>Comparative genomics of rhizobia isolated from Phaseolus vulgaris in China.</title>
        <authorList>
            <person name="Tong W."/>
        </authorList>
    </citation>
    <scope>NUCLEOTIDE SEQUENCE [LARGE SCALE GENOMIC DNA]</scope>
    <source>
        <strain evidence="4 5">PCH1</strain>
    </source>
</reference>
<dbReference type="SUPFAM" id="SSF55154">
    <property type="entry name" value="CYTH-like phosphatases"/>
    <property type="match status" value="1"/>
</dbReference>
<dbReference type="PROSITE" id="PS51707">
    <property type="entry name" value="CYTH"/>
    <property type="match status" value="1"/>
</dbReference>
<evidence type="ECO:0000313" key="4">
    <source>
        <dbReference type="EMBL" id="PDT48476.1"/>
    </source>
</evidence>
<dbReference type="InterPro" id="IPR038186">
    <property type="entry name" value="CHAD_dom_sf"/>
</dbReference>
<gene>
    <name evidence="4" type="ORF">CO661_08365</name>
</gene>